<organism evidence="6 7">
    <name type="scientific">Arenimonas soli</name>
    <dbReference type="NCBI Taxonomy" id="2269504"/>
    <lineage>
        <taxon>Bacteria</taxon>
        <taxon>Pseudomonadati</taxon>
        <taxon>Pseudomonadota</taxon>
        <taxon>Gammaproteobacteria</taxon>
        <taxon>Lysobacterales</taxon>
        <taxon>Lysobacteraceae</taxon>
        <taxon>Arenimonas</taxon>
    </lineage>
</organism>
<dbReference type="SUPFAM" id="SSF109854">
    <property type="entry name" value="DinB/YfiT-like putative metalloenzymes"/>
    <property type="match status" value="1"/>
</dbReference>
<dbReference type="RefSeq" id="WP_188665649.1">
    <property type="nucleotide sequence ID" value="NZ_BMKC01000004.1"/>
</dbReference>
<dbReference type="Gene3D" id="3.90.1580.10">
    <property type="entry name" value="paralog of FGE (formylglycine-generating enzyme)"/>
    <property type="match status" value="1"/>
</dbReference>
<reference evidence="7" key="1">
    <citation type="journal article" date="2019" name="Int. J. Syst. Evol. Microbiol.">
        <title>The Global Catalogue of Microorganisms (GCM) 10K type strain sequencing project: providing services to taxonomists for standard genome sequencing and annotation.</title>
        <authorList>
            <consortium name="The Broad Institute Genomics Platform"/>
            <consortium name="The Broad Institute Genome Sequencing Center for Infectious Disease"/>
            <person name="Wu L."/>
            <person name="Ma J."/>
        </authorList>
    </citation>
    <scope>NUCLEOTIDE SEQUENCE [LARGE SCALE GENOMIC DNA]</scope>
    <source>
        <strain evidence="7">CGMCC 1.15905</strain>
    </source>
</reference>
<keyword evidence="1" id="KW-0560">Oxidoreductase</keyword>
<dbReference type="NCBIfam" id="TIGR03440">
    <property type="entry name" value="egtB_TIGR03440"/>
    <property type="match status" value="1"/>
</dbReference>
<dbReference type="PANTHER" id="PTHR23150:SF36">
    <property type="entry name" value="HERCYNINE OXYGENASE"/>
    <property type="match status" value="1"/>
</dbReference>
<evidence type="ECO:0000256" key="3">
    <source>
        <dbReference type="ARBA" id="ARBA00037882"/>
    </source>
</evidence>
<feature type="domain" description="Sulfatase-modifying factor enzyme-like" evidence="4">
    <location>
        <begin position="350"/>
        <end position="428"/>
    </location>
</feature>
<dbReference type="PANTHER" id="PTHR23150">
    <property type="entry name" value="SULFATASE MODIFYING FACTOR 1, 2"/>
    <property type="match status" value="1"/>
</dbReference>
<proteinExistence type="predicted"/>
<protein>
    <submittedName>
        <fullName evidence="6">Ergothioneine biosynthesis protein EgtB</fullName>
    </submittedName>
</protein>
<gene>
    <name evidence="6" type="ORF">GCM10011521_27500</name>
</gene>
<dbReference type="InterPro" id="IPR051043">
    <property type="entry name" value="Sulfatase_Mod_Factor_Kinase"/>
</dbReference>
<dbReference type="Proteomes" id="UP000623419">
    <property type="component" value="Unassembled WGS sequence"/>
</dbReference>
<dbReference type="Pfam" id="PF03781">
    <property type="entry name" value="FGE-sulfatase"/>
    <property type="match status" value="2"/>
</dbReference>
<evidence type="ECO:0000313" key="7">
    <source>
        <dbReference type="Proteomes" id="UP000623419"/>
    </source>
</evidence>
<feature type="domain" description="Sulfatase-modifying factor enzyme-like" evidence="4">
    <location>
        <begin position="210"/>
        <end position="342"/>
    </location>
</feature>
<evidence type="ECO:0000259" key="5">
    <source>
        <dbReference type="Pfam" id="PF12867"/>
    </source>
</evidence>
<dbReference type="InterPro" id="IPR042095">
    <property type="entry name" value="SUMF_sf"/>
</dbReference>
<keyword evidence="2" id="KW-0408">Iron</keyword>
<evidence type="ECO:0000256" key="1">
    <source>
        <dbReference type="ARBA" id="ARBA00023002"/>
    </source>
</evidence>
<evidence type="ECO:0000313" key="6">
    <source>
        <dbReference type="EMBL" id="GGA87598.1"/>
    </source>
</evidence>
<feature type="domain" description="DinB-like" evidence="5">
    <location>
        <begin position="26"/>
        <end position="155"/>
    </location>
</feature>
<dbReference type="InterPro" id="IPR024775">
    <property type="entry name" value="DinB-like"/>
</dbReference>
<dbReference type="Pfam" id="PF12867">
    <property type="entry name" value="DinB_2"/>
    <property type="match status" value="1"/>
</dbReference>
<evidence type="ECO:0000259" key="4">
    <source>
        <dbReference type="Pfam" id="PF03781"/>
    </source>
</evidence>
<dbReference type="InterPro" id="IPR005532">
    <property type="entry name" value="SUMF_dom"/>
</dbReference>
<dbReference type="InterPro" id="IPR016187">
    <property type="entry name" value="CTDL_fold"/>
</dbReference>
<dbReference type="EMBL" id="BMKC01000004">
    <property type="protein sequence ID" value="GGA87598.1"/>
    <property type="molecule type" value="Genomic_DNA"/>
</dbReference>
<comment type="pathway">
    <text evidence="3">Amino-acid biosynthesis; ergothioneine biosynthesis.</text>
</comment>
<evidence type="ECO:0000256" key="2">
    <source>
        <dbReference type="ARBA" id="ARBA00023004"/>
    </source>
</evidence>
<dbReference type="SUPFAM" id="SSF56436">
    <property type="entry name" value="C-type lectin-like"/>
    <property type="match status" value="1"/>
</dbReference>
<dbReference type="InterPro" id="IPR017806">
    <property type="entry name" value="EgtB"/>
</dbReference>
<name>A0ABQ1HTI9_9GAMM</name>
<comment type="caution">
    <text evidence="6">The sequence shown here is derived from an EMBL/GenBank/DDBJ whole genome shotgun (WGS) entry which is preliminary data.</text>
</comment>
<sequence>MRVISSQAAGNREPPPAEQALATRYRDVRACSLALAAPLSAEDAMLQSMPDASPAKWHLAHTTWFFETFVLGADDAYVPVEPRWDLLFNSYYNSVGPFHVRAQRGLLSRPTLAEVLDYRSEVDARLLEKLHAGDIRDTTLQVLELGTHHEQQHQELLLTDIKHALWCNPLGPAYRKDLAATPGEPRLVHWNGAEEQELGMGAAPWPDAGRFAYDNESPRHRVLLPAHALASRPVSNAEFLEFVAEGGYEDPSLWLSDGWDRVQAEHWQRPLYWHEDGAREFTLAGWRERDPNAPVCHISLYEADAFARWAGARLPTEAEWEHTAGGQAVSGNLLDADHLHPQAGTGEGPGPHQLFGDVWEWTSSAYVAYPGFRPLPGSLGEYNGKFMSGQNILRGGSCATPASHIRATYRNFFPPHARWQFSGLRLAKDLP</sequence>
<accession>A0ABQ1HTI9</accession>
<dbReference type="InterPro" id="IPR034660">
    <property type="entry name" value="DinB/YfiT-like"/>
</dbReference>
<keyword evidence="7" id="KW-1185">Reference proteome</keyword>